<dbReference type="InterPro" id="IPR036640">
    <property type="entry name" value="ABC1_TM_sf"/>
</dbReference>
<accession>A0ABU2SAP7</accession>
<dbReference type="PROSITE" id="PS00211">
    <property type="entry name" value="ABC_TRANSPORTER_1"/>
    <property type="match status" value="1"/>
</dbReference>
<gene>
    <name evidence="8" type="ORF">RM779_21680</name>
</gene>
<dbReference type="InterPro" id="IPR039421">
    <property type="entry name" value="Type_1_exporter"/>
</dbReference>
<proteinExistence type="predicted"/>
<evidence type="ECO:0000256" key="5">
    <source>
        <dbReference type="SAM" id="Phobius"/>
    </source>
</evidence>
<dbReference type="PROSITE" id="PS50929">
    <property type="entry name" value="ABC_TM1F"/>
    <property type="match status" value="1"/>
</dbReference>
<evidence type="ECO:0000256" key="4">
    <source>
        <dbReference type="ARBA" id="ARBA00023136"/>
    </source>
</evidence>
<keyword evidence="2 5" id="KW-0812">Transmembrane</keyword>
<feature type="domain" description="ABC transporter" evidence="6">
    <location>
        <begin position="296"/>
        <end position="563"/>
    </location>
</feature>
<name>A0ABU2SAP7_9ACTN</name>
<sequence length="572" mass="60018">MKDLHAEPGTPDLRGPARFLWWLVARQRRRVLAGSAFATLWMTGLALPPLLLSRAIDEGLRPGRTETLAGWSGALIAVGGVNAWLAIARHRTMTRVRLNATYRTSRLIVAHTTRLGSSLSRRLTAGEVVTLGLGDVASISNTLTITGPGVGAVIAYLTVAVLLLSVSVPLALIVLVGVPVLALLLGPLLGRLRNAETAYREQQGMVAARLVDMVGGLRVLNGLGGKAVFAARYRRESQELRARGYRVGAVTSWVTALGVGMPTLFLACVSWQAARLAAEGDITVGELVAVYGYAAVLVVPVSFFIEGAYDLSRGLVAARQVVRFLGMAPDAAEGASPADAPEGPAALHDPDSGVTLAPGELTALVSARPAESAAVADRLGRFTGSAVRWGAVLLGEVAPAQVRGRILLADHEAHLFAGPLRDAILGRRDADEAAVAAAIEAALAEDVVRGLPGGLDGTLTDDARNLSGGQRQRVRLARALFAKPDVLLLTEPTSSLDAHTEAEVAARLRAARSGHTTLVTTTSPLLLDRADTVYFLVDGRTAARGSHRGLLASRPDYARLVSRGGPAAEVPR</sequence>
<dbReference type="Proteomes" id="UP001183615">
    <property type="component" value="Unassembled WGS sequence"/>
</dbReference>
<evidence type="ECO:0000313" key="8">
    <source>
        <dbReference type="EMBL" id="MDT0445190.1"/>
    </source>
</evidence>
<evidence type="ECO:0000256" key="1">
    <source>
        <dbReference type="ARBA" id="ARBA00004651"/>
    </source>
</evidence>
<comment type="caution">
    <text evidence="8">The sequence shown here is derived from an EMBL/GenBank/DDBJ whole genome shotgun (WGS) entry which is preliminary data.</text>
</comment>
<dbReference type="InterPro" id="IPR017871">
    <property type="entry name" value="ABC_transporter-like_CS"/>
</dbReference>
<keyword evidence="3 5" id="KW-1133">Transmembrane helix</keyword>
<dbReference type="PROSITE" id="PS50893">
    <property type="entry name" value="ABC_TRANSPORTER_2"/>
    <property type="match status" value="1"/>
</dbReference>
<feature type="domain" description="ABC transmembrane type-1" evidence="7">
    <location>
        <begin position="32"/>
        <end position="313"/>
    </location>
</feature>
<evidence type="ECO:0000256" key="3">
    <source>
        <dbReference type="ARBA" id="ARBA00022989"/>
    </source>
</evidence>
<dbReference type="PANTHER" id="PTHR43394">
    <property type="entry name" value="ATP-DEPENDENT PERMEASE MDL1, MITOCHONDRIAL"/>
    <property type="match status" value="1"/>
</dbReference>
<evidence type="ECO:0000313" key="9">
    <source>
        <dbReference type="Proteomes" id="UP001183615"/>
    </source>
</evidence>
<feature type="transmembrane region" description="Helical" evidence="5">
    <location>
        <begin position="287"/>
        <end position="305"/>
    </location>
</feature>
<dbReference type="InterPro" id="IPR011527">
    <property type="entry name" value="ABC1_TM_dom"/>
</dbReference>
<keyword evidence="8" id="KW-0067">ATP-binding</keyword>
<dbReference type="Pfam" id="PF00005">
    <property type="entry name" value="ABC_tran"/>
    <property type="match status" value="1"/>
</dbReference>
<keyword evidence="4 5" id="KW-0472">Membrane</keyword>
<evidence type="ECO:0000259" key="7">
    <source>
        <dbReference type="PROSITE" id="PS50929"/>
    </source>
</evidence>
<dbReference type="Gene3D" id="1.20.1560.10">
    <property type="entry name" value="ABC transporter type 1, transmembrane domain"/>
    <property type="match status" value="1"/>
</dbReference>
<dbReference type="PANTHER" id="PTHR43394:SF1">
    <property type="entry name" value="ATP-BINDING CASSETTE SUB-FAMILY B MEMBER 10, MITOCHONDRIAL"/>
    <property type="match status" value="1"/>
</dbReference>
<reference evidence="9" key="1">
    <citation type="submission" date="2023-07" db="EMBL/GenBank/DDBJ databases">
        <title>30 novel species of actinomycetes from the DSMZ collection.</title>
        <authorList>
            <person name="Nouioui I."/>
        </authorList>
    </citation>
    <scope>NUCLEOTIDE SEQUENCE [LARGE SCALE GENOMIC DNA]</scope>
    <source>
        <strain evidence="9">DSM 41886</strain>
    </source>
</reference>
<dbReference type="Pfam" id="PF00664">
    <property type="entry name" value="ABC_membrane"/>
    <property type="match status" value="1"/>
</dbReference>
<evidence type="ECO:0000259" key="6">
    <source>
        <dbReference type="PROSITE" id="PS50893"/>
    </source>
</evidence>
<feature type="transmembrane region" description="Helical" evidence="5">
    <location>
        <begin position="170"/>
        <end position="190"/>
    </location>
</feature>
<protein>
    <submittedName>
        <fullName evidence="8">ABC transporter ATP-binding protein</fullName>
    </submittedName>
</protein>
<keyword evidence="8" id="KW-0547">Nucleotide-binding</keyword>
<dbReference type="EMBL" id="JAVREV010000012">
    <property type="protein sequence ID" value="MDT0445190.1"/>
    <property type="molecule type" value="Genomic_DNA"/>
</dbReference>
<feature type="transmembrane region" description="Helical" evidence="5">
    <location>
        <begin position="143"/>
        <end position="164"/>
    </location>
</feature>
<comment type="subcellular location">
    <subcellularLocation>
        <location evidence="1">Cell membrane</location>
        <topology evidence="1">Multi-pass membrane protein</topology>
    </subcellularLocation>
</comment>
<feature type="transmembrane region" description="Helical" evidence="5">
    <location>
        <begin position="31"/>
        <end position="56"/>
    </location>
</feature>
<dbReference type="GO" id="GO:0005524">
    <property type="term" value="F:ATP binding"/>
    <property type="evidence" value="ECO:0007669"/>
    <property type="project" value="UniProtKB-KW"/>
</dbReference>
<feature type="transmembrane region" description="Helical" evidence="5">
    <location>
        <begin position="68"/>
        <end position="87"/>
    </location>
</feature>
<dbReference type="CDD" id="cd07346">
    <property type="entry name" value="ABC_6TM_exporters"/>
    <property type="match status" value="1"/>
</dbReference>
<dbReference type="Gene3D" id="3.40.50.300">
    <property type="entry name" value="P-loop containing nucleotide triphosphate hydrolases"/>
    <property type="match status" value="1"/>
</dbReference>
<dbReference type="RefSeq" id="WP_311619402.1">
    <property type="nucleotide sequence ID" value="NZ_JAVREV010000012.1"/>
</dbReference>
<dbReference type="SUPFAM" id="SSF52540">
    <property type="entry name" value="P-loop containing nucleoside triphosphate hydrolases"/>
    <property type="match status" value="1"/>
</dbReference>
<feature type="transmembrane region" description="Helical" evidence="5">
    <location>
        <begin position="244"/>
        <end position="267"/>
    </location>
</feature>
<keyword evidence="9" id="KW-1185">Reference proteome</keyword>
<organism evidence="8 9">
    <name type="scientific">Streptomyces johnsoniae</name>
    <dbReference type="NCBI Taxonomy" id="3075532"/>
    <lineage>
        <taxon>Bacteria</taxon>
        <taxon>Bacillati</taxon>
        <taxon>Actinomycetota</taxon>
        <taxon>Actinomycetes</taxon>
        <taxon>Kitasatosporales</taxon>
        <taxon>Streptomycetaceae</taxon>
        <taxon>Streptomyces</taxon>
    </lineage>
</organism>
<evidence type="ECO:0000256" key="2">
    <source>
        <dbReference type="ARBA" id="ARBA00022692"/>
    </source>
</evidence>
<dbReference type="SUPFAM" id="SSF90123">
    <property type="entry name" value="ABC transporter transmembrane region"/>
    <property type="match status" value="1"/>
</dbReference>
<dbReference type="InterPro" id="IPR027417">
    <property type="entry name" value="P-loop_NTPase"/>
</dbReference>
<dbReference type="InterPro" id="IPR003439">
    <property type="entry name" value="ABC_transporter-like_ATP-bd"/>
</dbReference>